<evidence type="ECO:0000259" key="2">
    <source>
        <dbReference type="Pfam" id="PF00561"/>
    </source>
</evidence>
<dbReference type="AlphaFoldDB" id="A0A4R4YKJ3"/>
<dbReference type="InterPro" id="IPR029058">
    <property type="entry name" value="AB_hydrolase_fold"/>
</dbReference>
<feature type="domain" description="AB hydrolase-1" evidence="2">
    <location>
        <begin position="97"/>
        <end position="315"/>
    </location>
</feature>
<dbReference type="PANTHER" id="PTHR43039">
    <property type="entry name" value="ESTERASE-RELATED"/>
    <property type="match status" value="1"/>
</dbReference>
<name>A0A4R4YKJ3_9ACTN</name>
<dbReference type="PRINTS" id="PR00111">
    <property type="entry name" value="ABHYDROLASE"/>
</dbReference>
<comment type="caution">
    <text evidence="3">The sequence shown here is derived from an EMBL/GenBank/DDBJ whole genome shotgun (WGS) entry which is preliminary data.</text>
</comment>
<accession>A0A4R4YKJ3</accession>
<keyword evidence="3" id="KW-0378">Hydrolase</keyword>
<sequence length="331" mass="35083">MPSGRRSVESSRSLSPHCRKRLTWSAGWRWTPQLWLSAPEPQPATCSQSVQATRARTQCAIWARRPTLSIRCWRGGTVVELTCTDFGGSGELLIVGPSLGTSVEALWGACVPHLTPSFRVVGWDLPGHGRSAPATGFEIAEIADSLRKVATELTTGNTWYAGVSVAGAVGFALAVDPGPYTAITTLAAAAKIGEAGAWYERADLVRAASTSAVIAGSVERWFGPGFTDRDPRTVARLLDSLTDADAPSYAATCEALARFDGRGRLGSATVPVLVAAGRHDRVVPPELAQDSAERLPEATSYVFEGSAHLPPAEEPAAVANVLTEFFQRGGR</sequence>
<organism evidence="3 4">
    <name type="scientific">Kribbella antibiotica</name>
    <dbReference type="NCBI Taxonomy" id="190195"/>
    <lineage>
        <taxon>Bacteria</taxon>
        <taxon>Bacillati</taxon>
        <taxon>Actinomycetota</taxon>
        <taxon>Actinomycetes</taxon>
        <taxon>Propionibacteriales</taxon>
        <taxon>Kribbellaceae</taxon>
        <taxon>Kribbella</taxon>
    </lineage>
</organism>
<dbReference type="SUPFAM" id="SSF53474">
    <property type="entry name" value="alpha/beta-Hydrolases"/>
    <property type="match status" value="1"/>
</dbReference>
<dbReference type="OrthoDB" id="9802489at2"/>
<comment type="similarity">
    <text evidence="1">Belongs to the AB hydrolase superfamily.</text>
</comment>
<keyword evidence="4" id="KW-1185">Reference proteome</keyword>
<dbReference type="GO" id="GO:0016787">
    <property type="term" value="F:hydrolase activity"/>
    <property type="evidence" value="ECO:0007669"/>
    <property type="project" value="UniProtKB-KW"/>
</dbReference>
<evidence type="ECO:0000313" key="4">
    <source>
        <dbReference type="Proteomes" id="UP000295124"/>
    </source>
</evidence>
<evidence type="ECO:0000313" key="3">
    <source>
        <dbReference type="EMBL" id="TDD44664.1"/>
    </source>
</evidence>
<dbReference type="EMBL" id="SMKX01000229">
    <property type="protein sequence ID" value="TDD44664.1"/>
    <property type="molecule type" value="Genomic_DNA"/>
</dbReference>
<protein>
    <submittedName>
        <fullName evidence="3">Alpha/beta fold hydrolase</fullName>
    </submittedName>
</protein>
<proteinExistence type="inferred from homology"/>
<gene>
    <name evidence="3" type="ORF">E1263_40290</name>
</gene>
<evidence type="ECO:0000256" key="1">
    <source>
        <dbReference type="ARBA" id="ARBA00008645"/>
    </source>
</evidence>
<dbReference type="Gene3D" id="3.40.50.1820">
    <property type="entry name" value="alpha/beta hydrolase"/>
    <property type="match status" value="1"/>
</dbReference>
<reference evidence="3 4" key="1">
    <citation type="submission" date="2019-03" db="EMBL/GenBank/DDBJ databases">
        <title>Draft genome sequences of novel Actinobacteria.</title>
        <authorList>
            <person name="Sahin N."/>
            <person name="Ay H."/>
            <person name="Saygin H."/>
        </authorList>
    </citation>
    <scope>NUCLEOTIDE SEQUENCE [LARGE SCALE GENOMIC DNA]</scope>
    <source>
        <strain evidence="3 4">JCM 13523</strain>
    </source>
</reference>
<dbReference type="InterPro" id="IPR000073">
    <property type="entry name" value="AB_hydrolase_1"/>
</dbReference>
<dbReference type="Pfam" id="PF00561">
    <property type="entry name" value="Abhydrolase_1"/>
    <property type="match status" value="1"/>
</dbReference>
<dbReference type="Proteomes" id="UP000295124">
    <property type="component" value="Unassembled WGS sequence"/>
</dbReference>